<sequence length="84" mass="9754">MINPSRDMNFVTGLLDISHDAYFLVFSSAGLCSYFCVTRLHMGLYRGFVFFRTRQCFSVTRILVKKFEGLYYAPYNSATIEDKL</sequence>
<evidence type="ECO:0000313" key="2">
    <source>
        <dbReference type="EMBL" id="ODV74464.1"/>
    </source>
</evidence>
<dbReference type="AlphaFoldDB" id="A0A1E4S4M0"/>
<evidence type="ECO:0000313" key="3">
    <source>
        <dbReference type="Proteomes" id="UP000094389"/>
    </source>
</evidence>
<keyword evidence="3" id="KW-1185">Reference proteome</keyword>
<evidence type="ECO:0000256" key="1">
    <source>
        <dbReference type="SAM" id="Phobius"/>
    </source>
</evidence>
<accession>A0A1E4S4M0</accession>
<keyword evidence="1" id="KW-0812">Transmembrane</keyword>
<protein>
    <submittedName>
        <fullName evidence="2">Uncharacterized protein</fullName>
    </submittedName>
</protein>
<reference evidence="2 3" key="1">
    <citation type="journal article" date="2016" name="Proc. Natl. Acad. Sci. U.S.A.">
        <title>Comparative genomics of biotechnologically important yeasts.</title>
        <authorList>
            <person name="Riley R."/>
            <person name="Haridas S."/>
            <person name="Wolfe K.H."/>
            <person name="Lopes M.R."/>
            <person name="Hittinger C.T."/>
            <person name="Goeker M."/>
            <person name="Salamov A.A."/>
            <person name="Wisecaver J.H."/>
            <person name="Long T.M."/>
            <person name="Calvey C.H."/>
            <person name="Aerts A.L."/>
            <person name="Barry K.W."/>
            <person name="Choi C."/>
            <person name="Clum A."/>
            <person name="Coughlan A.Y."/>
            <person name="Deshpande S."/>
            <person name="Douglass A.P."/>
            <person name="Hanson S.J."/>
            <person name="Klenk H.-P."/>
            <person name="LaButti K.M."/>
            <person name="Lapidus A."/>
            <person name="Lindquist E.A."/>
            <person name="Lipzen A.M."/>
            <person name="Meier-Kolthoff J.P."/>
            <person name="Ohm R.A."/>
            <person name="Otillar R.P."/>
            <person name="Pangilinan J.L."/>
            <person name="Peng Y."/>
            <person name="Rokas A."/>
            <person name="Rosa C.A."/>
            <person name="Scheuner C."/>
            <person name="Sibirny A.A."/>
            <person name="Slot J.C."/>
            <person name="Stielow J.B."/>
            <person name="Sun H."/>
            <person name="Kurtzman C.P."/>
            <person name="Blackwell M."/>
            <person name="Grigoriev I.V."/>
            <person name="Jeffries T.W."/>
        </authorList>
    </citation>
    <scope>NUCLEOTIDE SEQUENCE [LARGE SCALE GENOMIC DNA]</scope>
    <source>
        <strain evidence="3">ATCC 18201 / CBS 1600 / BCRC 20928 / JCM 3617 / NBRC 0987 / NRRL Y-1542</strain>
    </source>
</reference>
<name>A0A1E4S4M0_CYBJN</name>
<gene>
    <name evidence="2" type="ORF">CYBJADRAFT_167123</name>
</gene>
<feature type="transmembrane region" description="Helical" evidence="1">
    <location>
        <begin position="20"/>
        <end position="37"/>
    </location>
</feature>
<organism evidence="2 3">
    <name type="scientific">Cyberlindnera jadinii (strain ATCC 18201 / CBS 1600 / BCRC 20928 / JCM 3617 / NBRC 0987 / NRRL Y-1542)</name>
    <name type="common">Torula yeast</name>
    <name type="synonym">Candida utilis</name>
    <dbReference type="NCBI Taxonomy" id="983966"/>
    <lineage>
        <taxon>Eukaryota</taxon>
        <taxon>Fungi</taxon>
        <taxon>Dikarya</taxon>
        <taxon>Ascomycota</taxon>
        <taxon>Saccharomycotina</taxon>
        <taxon>Saccharomycetes</taxon>
        <taxon>Phaffomycetales</taxon>
        <taxon>Phaffomycetaceae</taxon>
        <taxon>Cyberlindnera</taxon>
    </lineage>
</organism>
<dbReference type="RefSeq" id="XP_020071503.1">
    <property type="nucleotide sequence ID" value="XM_020214781.1"/>
</dbReference>
<proteinExistence type="predicted"/>
<keyword evidence="1" id="KW-0472">Membrane</keyword>
<dbReference type="EMBL" id="KV453928">
    <property type="protein sequence ID" value="ODV74464.1"/>
    <property type="molecule type" value="Genomic_DNA"/>
</dbReference>
<keyword evidence="1" id="KW-1133">Transmembrane helix</keyword>
<dbReference type="GeneID" id="30989177"/>
<dbReference type="Proteomes" id="UP000094389">
    <property type="component" value="Unassembled WGS sequence"/>
</dbReference>